<evidence type="ECO:0000313" key="1">
    <source>
        <dbReference type="EMBL" id="DAD43356.1"/>
    </source>
</evidence>
<accession>A0A822ZK17</accession>
<dbReference type="EMBL" id="DUZY01000006">
    <property type="protein sequence ID" value="DAD43356.1"/>
    <property type="molecule type" value="Genomic_DNA"/>
</dbReference>
<dbReference type="Proteomes" id="UP000607653">
    <property type="component" value="Unassembled WGS sequence"/>
</dbReference>
<dbReference type="AlphaFoldDB" id="A0A822ZK17"/>
<sequence length="73" mass="8153">MVEDLKQSGNPEKGRILKASIFKRYQQGSISLYITTGPPCCVKLLFFQEGDQGSILTLLCERMALDLEGKTSR</sequence>
<keyword evidence="2" id="KW-1185">Reference proteome</keyword>
<organism evidence="1 2">
    <name type="scientific">Nelumbo nucifera</name>
    <name type="common">Sacred lotus</name>
    <dbReference type="NCBI Taxonomy" id="4432"/>
    <lineage>
        <taxon>Eukaryota</taxon>
        <taxon>Viridiplantae</taxon>
        <taxon>Streptophyta</taxon>
        <taxon>Embryophyta</taxon>
        <taxon>Tracheophyta</taxon>
        <taxon>Spermatophyta</taxon>
        <taxon>Magnoliopsida</taxon>
        <taxon>Proteales</taxon>
        <taxon>Nelumbonaceae</taxon>
        <taxon>Nelumbo</taxon>
    </lineage>
</organism>
<name>A0A822ZK17_NELNU</name>
<gene>
    <name evidence="1" type="ORF">HUJ06_001586</name>
</gene>
<evidence type="ECO:0000313" key="2">
    <source>
        <dbReference type="Proteomes" id="UP000607653"/>
    </source>
</evidence>
<reference evidence="1 2" key="1">
    <citation type="journal article" date="2020" name="Mol. Biol. Evol.">
        <title>Distinct Expression and Methylation Patterns for Genes with Different Fates following a Single Whole-Genome Duplication in Flowering Plants.</title>
        <authorList>
            <person name="Shi T."/>
            <person name="Rahmani R.S."/>
            <person name="Gugger P.F."/>
            <person name="Wang M."/>
            <person name="Li H."/>
            <person name="Zhang Y."/>
            <person name="Li Z."/>
            <person name="Wang Q."/>
            <person name="Van de Peer Y."/>
            <person name="Marchal K."/>
            <person name="Chen J."/>
        </authorList>
    </citation>
    <scope>NUCLEOTIDE SEQUENCE [LARGE SCALE GENOMIC DNA]</scope>
    <source>
        <tissue evidence="1">Leaf</tissue>
    </source>
</reference>
<comment type="caution">
    <text evidence="1">The sequence shown here is derived from an EMBL/GenBank/DDBJ whole genome shotgun (WGS) entry which is preliminary data.</text>
</comment>
<proteinExistence type="predicted"/>
<protein>
    <submittedName>
        <fullName evidence="1">Uncharacterized protein</fullName>
    </submittedName>
</protein>